<keyword evidence="2" id="KW-1185">Reference proteome</keyword>
<evidence type="ECO:0000313" key="2">
    <source>
        <dbReference type="Proteomes" id="UP000324222"/>
    </source>
</evidence>
<reference evidence="1 2" key="1">
    <citation type="submission" date="2019-05" db="EMBL/GenBank/DDBJ databases">
        <title>Another draft genome of Portunus trituberculatus and its Hox gene families provides insights of decapod evolution.</title>
        <authorList>
            <person name="Jeong J.-H."/>
            <person name="Song I."/>
            <person name="Kim S."/>
            <person name="Choi T."/>
            <person name="Kim D."/>
            <person name="Ryu S."/>
            <person name="Kim W."/>
        </authorList>
    </citation>
    <scope>NUCLEOTIDE SEQUENCE [LARGE SCALE GENOMIC DNA]</scope>
    <source>
        <tissue evidence="1">Muscle</tissue>
    </source>
</reference>
<sequence length="18" mass="1999">MLGDASWWLGALVQPQLN</sequence>
<dbReference type="EMBL" id="VSRR010015172">
    <property type="protein sequence ID" value="MPC57903.1"/>
    <property type="molecule type" value="Genomic_DNA"/>
</dbReference>
<proteinExistence type="predicted"/>
<dbReference type="AlphaFoldDB" id="A0A5B7GKA0"/>
<evidence type="ECO:0000313" key="1">
    <source>
        <dbReference type="EMBL" id="MPC57903.1"/>
    </source>
</evidence>
<accession>A0A5B7GKA0</accession>
<organism evidence="1 2">
    <name type="scientific">Portunus trituberculatus</name>
    <name type="common">Swimming crab</name>
    <name type="synonym">Neptunus trituberculatus</name>
    <dbReference type="NCBI Taxonomy" id="210409"/>
    <lineage>
        <taxon>Eukaryota</taxon>
        <taxon>Metazoa</taxon>
        <taxon>Ecdysozoa</taxon>
        <taxon>Arthropoda</taxon>
        <taxon>Crustacea</taxon>
        <taxon>Multicrustacea</taxon>
        <taxon>Malacostraca</taxon>
        <taxon>Eumalacostraca</taxon>
        <taxon>Eucarida</taxon>
        <taxon>Decapoda</taxon>
        <taxon>Pleocyemata</taxon>
        <taxon>Brachyura</taxon>
        <taxon>Eubrachyura</taxon>
        <taxon>Portunoidea</taxon>
        <taxon>Portunidae</taxon>
        <taxon>Portuninae</taxon>
        <taxon>Portunus</taxon>
    </lineage>
</organism>
<dbReference type="Proteomes" id="UP000324222">
    <property type="component" value="Unassembled WGS sequence"/>
</dbReference>
<comment type="caution">
    <text evidence="1">The sequence shown here is derived from an EMBL/GenBank/DDBJ whole genome shotgun (WGS) entry which is preliminary data.</text>
</comment>
<gene>
    <name evidence="1" type="ORF">E2C01_051893</name>
</gene>
<protein>
    <submittedName>
        <fullName evidence="1">Uncharacterized protein</fullName>
    </submittedName>
</protein>
<name>A0A5B7GKA0_PORTR</name>